<accession>A0A090Z2A3</accession>
<dbReference type="Pfam" id="PF13462">
    <property type="entry name" value="Thioredoxin_4"/>
    <property type="match status" value="1"/>
</dbReference>
<evidence type="ECO:0000259" key="1">
    <source>
        <dbReference type="Pfam" id="PF13462"/>
    </source>
</evidence>
<dbReference type="InterPro" id="IPR012336">
    <property type="entry name" value="Thioredoxin-like_fold"/>
</dbReference>
<name>A0A090Z2A3_9BACI</name>
<protein>
    <submittedName>
        <fullName evidence="2">Thioredoxin family protein</fullName>
    </submittedName>
</protein>
<dbReference type="SUPFAM" id="SSF52833">
    <property type="entry name" value="Thioredoxin-like"/>
    <property type="match status" value="1"/>
</dbReference>
<organism evidence="2 3">
    <name type="scientific">Bacillus clarus</name>
    <dbReference type="NCBI Taxonomy" id="2338372"/>
    <lineage>
        <taxon>Bacteria</taxon>
        <taxon>Bacillati</taxon>
        <taxon>Bacillota</taxon>
        <taxon>Bacilli</taxon>
        <taxon>Bacillales</taxon>
        <taxon>Bacillaceae</taxon>
        <taxon>Bacillus</taxon>
        <taxon>Bacillus cereus group</taxon>
    </lineage>
</organism>
<evidence type="ECO:0000313" key="3">
    <source>
        <dbReference type="Proteomes" id="UP000029389"/>
    </source>
</evidence>
<dbReference type="Gene3D" id="3.40.30.10">
    <property type="entry name" value="Glutaredoxin"/>
    <property type="match status" value="1"/>
</dbReference>
<reference evidence="2 3" key="1">
    <citation type="submission" date="2014-04" db="EMBL/GenBank/DDBJ databases">
        <authorList>
            <person name="Bishop-Lilly K.A."/>
            <person name="Broomall S.M."/>
            <person name="Chain P.S."/>
            <person name="Chertkov O."/>
            <person name="Coyne S.R."/>
            <person name="Daligault H.E."/>
            <person name="Davenport K.W."/>
            <person name="Erkkila T."/>
            <person name="Frey K.G."/>
            <person name="Gibbons H.S."/>
            <person name="Gu W."/>
            <person name="Jaissle J."/>
            <person name="Johnson S.L."/>
            <person name="Koroleva G.I."/>
            <person name="Ladner J.T."/>
            <person name="Lo C.-C."/>
            <person name="Minogue T.D."/>
            <person name="Munk C."/>
            <person name="Palacios G.F."/>
            <person name="Redden C.L."/>
            <person name="Rosenzweig C.N."/>
            <person name="Scholz M.B."/>
            <person name="Teshima H."/>
            <person name="Xu Y."/>
        </authorList>
    </citation>
    <scope>NUCLEOTIDE SEQUENCE [LARGE SCALE GENOMIC DNA]</scope>
    <source>
        <strain evidence="2 3">BHP</strain>
    </source>
</reference>
<gene>
    <name evidence="2" type="ORF">DJ93_4316</name>
</gene>
<dbReference type="PATRIC" id="fig|1405.8.peg.4439"/>
<dbReference type="AlphaFoldDB" id="A0A090Z2A3"/>
<dbReference type="InterPro" id="IPR036249">
    <property type="entry name" value="Thioredoxin-like_sf"/>
</dbReference>
<dbReference type="EMBL" id="JMQC01000008">
    <property type="protein sequence ID" value="KFN04300.1"/>
    <property type="molecule type" value="Genomic_DNA"/>
</dbReference>
<comment type="caution">
    <text evidence="2">The sequence shown here is derived from an EMBL/GenBank/DDBJ whole genome shotgun (WGS) entry which is preliminary data.</text>
</comment>
<dbReference type="Proteomes" id="UP000029389">
    <property type="component" value="Unassembled WGS sequence"/>
</dbReference>
<feature type="domain" description="Thioredoxin-like fold" evidence="1">
    <location>
        <begin position="50"/>
        <end position="97"/>
    </location>
</feature>
<proteinExistence type="predicted"/>
<evidence type="ECO:0000313" key="2">
    <source>
        <dbReference type="EMBL" id="KFN04300.1"/>
    </source>
</evidence>
<sequence>MRISSEILNEFNEYRSFLFVFLLNSKNSRCLHKEKVAINKVIKDLPPIGKQPTLGKEDAQISVVEFGDYKCPARKAWGERIFPQLQKDYIDTGKVKFSPLFFSIIFVKHYISKKLSDFH</sequence>